<comment type="catalytic activity">
    <reaction evidence="12">
        <text>O-phospho-D-serine + H2O = D-serine + phosphate</text>
        <dbReference type="Rhea" id="RHEA:24873"/>
        <dbReference type="ChEBI" id="CHEBI:15377"/>
        <dbReference type="ChEBI" id="CHEBI:35247"/>
        <dbReference type="ChEBI" id="CHEBI:43474"/>
        <dbReference type="ChEBI" id="CHEBI:58680"/>
        <dbReference type="EC" id="3.1.3.3"/>
    </reaction>
</comment>
<dbReference type="InterPro" id="IPR045865">
    <property type="entry name" value="ACT-like_dom_sf"/>
</dbReference>
<keyword evidence="15" id="KW-1185">Reference proteome</keyword>
<accession>A0ABN0TN71</accession>
<evidence type="ECO:0000256" key="5">
    <source>
        <dbReference type="ARBA" id="ARBA00022605"/>
    </source>
</evidence>
<comment type="similarity">
    <text evidence="3">Belongs to the HAD-like hydrolase superfamily. SerB family.</text>
</comment>
<dbReference type="SFLD" id="SFLDG01137">
    <property type="entry name" value="C1.6.1:_Phosphoserine_Phosphat"/>
    <property type="match status" value="1"/>
</dbReference>
<keyword evidence="7" id="KW-0378">Hydrolase</keyword>
<evidence type="ECO:0000256" key="8">
    <source>
        <dbReference type="ARBA" id="ARBA00022842"/>
    </source>
</evidence>
<evidence type="ECO:0000256" key="9">
    <source>
        <dbReference type="ARBA" id="ARBA00023299"/>
    </source>
</evidence>
<keyword evidence="6" id="KW-0479">Metal-binding</keyword>
<evidence type="ECO:0000313" key="15">
    <source>
        <dbReference type="Proteomes" id="UP001500967"/>
    </source>
</evidence>
<evidence type="ECO:0000313" key="14">
    <source>
        <dbReference type="EMBL" id="GAA0225899.1"/>
    </source>
</evidence>
<dbReference type="InterPro" id="IPR023214">
    <property type="entry name" value="HAD_sf"/>
</dbReference>
<dbReference type="SFLD" id="SFLDF00029">
    <property type="entry name" value="phosphoserine_phosphatase"/>
    <property type="match status" value="1"/>
</dbReference>
<evidence type="ECO:0000256" key="3">
    <source>
        <dbReference type="ARBA" id="ARBA00009184"/>
    </source>
</evidence>
<dbReference type="Pfam" id="PF21086">
    <property type="entry name" value="ACT_PSP_2"/>
    <property type="match status" value="1"/>
</dbReference>
<dbReference type="PANTHER" id="PTHR43344">
    <property type="entry name" value="PHOSPHOSERINE PHOSPHATASE"/>
    <property type="match status" value="1"/>
</dbReference>
<sequence>MTHSTRALLTVTGADRPGVTAALFSALATLDLEVRDVEQVVIRGQLLLGVSVELPSADELPAVKRSVSDLGRALGVWIEVALAPTADAPMTRRQEKPHHVTVLGRPLTASAVASIASGISDLGGNIDAITRLSKYPVTSLELRVSGVESAPLRTALSTVATAHRIDVAVERSGLARRAKRLVVFDVDSTLITGEVIEMLAAHAGPEAEAEVAAVTAAAMRGELDFADSLHQRVHALAGLDAIVLEKVRNEVKLTPGARTLVRTLKRMGFLCGIVSGGFTQVTDHLVDLLGLDYAAANTLEVIDGVLTGRVIGDIVDRPGKATALAKFAAAAGVPMAQTVAVGDGANDIDMISAAGLGIAFNAKPALREVADTALNQPYLDAVLFFLGVSREEIDEVDEVDES</sequence>
<evidence type="ECO:0000256" key="10">
    <source>
        <dbReference type="ARBA" id="ARBA00031693"/>
    </source>
</evidence>
<dbReference type="PROSITE" id="PS51671">
    <property type="entry name" value="ACT"/>
    <property type="match status" value="1"/>
</dbReference>
<gene>
    <name evidence="14" type="primary">serB</name>
    <name evidence="14" type="ORF">GCM10009539_08970</name>
</gene>
<comment type="cofactor">
    <cofactor evidence="1">
        <name>Mg(2+)</name>
        <dbReference type="ChEBI" id="CHEBI:18420"/>
    </cofactor>
</comment>
<dbReference type="InterPro" id="IPR004469">
    <property type="entry name" value="PSP"/>
</dbReference>
<dbReference type="EMBL" id="BAAAGX010000005">
    <property type="protein sequence ID" value="GAA0225899.1"/>
    <property type="molecule type" value="Genomic_DNA"/>
</dbReference>
<dbReference type="InterPro" id="IPR002912">
    <property type="entry name" value="ACT_dom"/>
</dbReference>
<dbReference type="Gene3D" id="3.30.70.260">
    <property type="match status" value="2"/>
</dbReference>
<evidence type="ECO:0000256" key="4">
    <source>
        <dbReference type="ARBA" id="ARBA00012640"/>
    </source>
</evidence>
<reference evidence="14 15" key="1">
    <citation type="journal article" date="2019" name="Int. J. Syst. Evol. Microbiol.">
        <title>The Global Catalogue of Microorganisms (GCM) 10K type strain sequencing project: providing services to taxonomists for standard genome sequencing and annotation.</title>
        <authorList>
            <consortium name="The Broad Institute Genomics Platform"/>
            <consortium name="The Broad Institute Genome Sequencing Center for Infectious Disease"/>
            <person name="Wu L."/>
            <person name="Ma J."/>
        </authorList>
    </citation>
    <scope>NUCLEOTIDE SEQUENCE [LARGE SCALE GENOMIC DNA]</scope>
    <source>
        <strain evidence="14 15">JCM 10425</strain>
    </source>
</reference>
<comment type="catalytic activity">
    <reaction evidence="11">
        <text>O-phospho-L-serine + H2O = L-serine + phosphate</text>
        <dbReference type="Rhea" id="RHEA:21208"/>
        <dbReference type="ChEBI" id="CHEBI:15377"/>
        <dbReference type="ChEBI" id="CHEBI:33384"/>
        <dbReference type="ChEBI" id="CHEBI:43474"/>
        <dbReference type="ChEBI" id="CHEBI:57524"/>
        <dbReference type="EC" id="3.1.3.3"/>
    </reaction>
</comment>
<feature type="domain" description="ACT" evidence="13">
    <location>
        <begin position="8"/>
        <end position="81"/>
    </location>
</feature>
<dbReference type="NCBIfam" id="TIGR01488">
    <property type="entry name" value="HAD-SF-IB"/>
    <property type="match status" value="1"/>
</dbReference>
<comment type="caution">
    <text evidence="14">The sequence shown here is derived from an EMBL/GenBank/DDBJ whole genome shotgun (WGS) entry which is preliminary data.</text>
</comment>
<proteinExistence type="inferred from homology"/>
<comment type="pathway">
    <text evidence="2">Amino-acid biosynthesis; L-serine biosynthesis; L-serine from 3-phospho-D-glycerate: step 3/3.</text>
</comment>
<organism evidence="14 15">
    <name type="scientific">Cryptosporangium japonicum</name>
    <dbReference type="NCBI Taxonomy" id="80872"/>
    <lineage>
        <taxon>Bacteria</taxon>
        <taxon>Bacillati</taxon>
        <taxon>Actinomycetota</taxon>
        <taxon>Actinomycetes</taxon>
        <taxon>Cryptosporangiales</taxon>
        <taxon>Cryptosporangiaceae</taxon>
        <taxon>Cryptosporangium</taxon>
    </lineage>
</organism>
<evidence type="ECO:0000259" key="13">
    <source>
        <dbReference type="PROSITE" id="PS51671"/>
    </source>
</evidence>
<dbReference type="EC" id="3.1.3.3" evidence="4"/>
<dbReference type="Pfam" id="PF13740">
    <property type="entry name" value="ACT_6"/>
    <property type="match status" value="1"/>
</dbReference>
<dbReference type="SFLD" id="SFLDS00003">
    <property type="entry name" value="Haloacid_Dehalogenase"/>
    <property type="match status" value="1"/>
</dbReference>
<keyword evidence="5" id="KW-0028">Amino-acid biosynthesis</keyword>
<evidence type="ECO:0000256" key="12">
    <source>
        <dbReference type="ARBA" id="ARBA00048523"/>
    </source>
</evidence>
<dbReference type="Pfam" id="PF12710">
    <property type="entry name" value="HAD"/>
    <property type="match status" value="1"/>
</dbReference>
<name>A0ABN0TN71_9ACTN</name>
<evidence type="ECO:0000256" key="6">
    <source>
        <dbReference type="ARBA" id="ARBA00022723"/>
    </source>
</evidence>
<keyword evidence="9" id="KW-0718">Serine biosynthesis</keyword>
<evidence type="ECO:0000256" key="1">
    <source>
        <dbReference type="ARBA" id="ARBA00001946"/>
    </source>
</evidence>
<dbReference type="SFLD" id="SFLDG01136">
    <property type="entry name" value="C1.6:_Phosphoserine_Phosphatas"/>
    <property type="match status" value="1"/>
</dbReference>
<protein>
    <recommendedName>
        <fullName evidence="4">phosphoserine phosphatase</fullName>
        <ecNumber evidence="4">3.1.3.3</ecNumber>
    </recommendedName>
    <alternativeName>
        <fullName evidence="10">O-phosphoserine phosphohydrolase</fullName>
    </alternativeName>
</protein>
<evidence type="ECO:0000256" key="2">
    <source>
        <dbReference type="ARBA" id="ARBA00005135"/>
    </source>
</evidence>
<dbReference type="RefSeq" id="WP_344647445.1">
    <property type="nucleotide sequence ID" value="NZ_BAAAGX010000005.1"/>
</dbReference>
<evidence type="ECO:0000256" key="7">
    <source>
        <dbReference type="ARBA" id="ARBA00022801"/>
    </source>
</evidence>
<dbReference type="PANTHER" id="PTHR43344:SF2">
    <property type="entry name" value="PHOSPHOSERINE PHOSPHATASE"/>
    <property type="match status" value="1"/>
</dbReference>
<keyword evidence="8" id="KW-0460">Magnesium</keyword>
<dbReference type="Proteomes" id="UP001500967">
    <property type="component" value="Unassembled WGS sequence"/>
</dbReference>
<dbReference type="NCBIfam" id="TIGR00338">
    <property type="entry name" value="serB"/>
    <property type="match status" value="1"/>
</dbReference>
<dbReference type="SUPFAM" id="SSF56784">
    <property type="entry name" value="HAD-like"/>
    <property type="match status" value="1"/>
</dbReference>
<dbReference type="InterPro" id="IPR049148">
    <property type="entry name" value="PSP_ACT"/>
</dbReference>
<dbReference type="Gene3D" id="3.40.50.1000">
    <property type="entry name" value="HAD superfamily/HAD-like"/>
    <property type="match status" value="1"/>
</dbReference>
<dbReference type="InterPro" id="IPR050582">
    <property type="entry name" value="HAD-like_SerB"/>
</dbReference>
<dbReference type="InterPro" id="IPR036412">
    <property type="entry name" value="HAD-like_sf"/>
</dbReference>
<evidence type="ECO:0000256" key="11">
    <source>
        <dbReference type="ARBA" id="ARBA00048138"/>
    </source>
</evidence>
<dbReference type="SUPFAM" id="SSF55021">
    <property type="entry name" value="ACT-like"/>
    <property type="match status" value="1"/>
</dbReference>